<dbReference type="Proteomes" id="UP000006727">
    <property type="component" value="Chromosome 8"/>
</dbReference>
<evidence type="ECO:0000313" key="3">
    <source>
        <dbReference type="Proteomes" id="UP000006727"/>
    </source>
</evidence>
<accession>A0A2K1K860</accession>
<dbReference type="AlphaFoldDB" id="A0A2K1K860"/>
<dbReference type="EMBL" id="ABEU02000008">
    <property type="protein sequence ID" value="PNR49960.1"/>
    <property type="molecule type" value="Genomic_DNA"/>
</dbReference>
<reference evidence="2" key="3">
    <citation type="submission" date="2020-12" db="UniProtKB">
        <authorList>
            <consortium name="EnsemblPlants"/>
        </authorList>
    </citation>
    <scope>IDENTIFICATION</scope>
</reference>
<dbReference type="Gramene" id="Pp3c8_20580V3.1">
    <property type="protein sequence ID" value="PAC:32965712.CDS.1"/>
    <property type="gene ID" value="Pp3c8_20580"/>
</dbReference>
<dbReference type="EnsemblPlants" id="Pp3c8_20580V3.1">
    <property type="protein sequence ID" value="PAC:32965712.CDS.1"/>
    <property type="gene ID" value="Pp3c8_20580"/>
</dbReference>
<keyword evidence="3" id="KW-1185">Reference proteome</keyword>
<organism evidence="1">
    <name type="scientific">Physcomitrium patens</name>
    <name type="common">Spreading-leaved earth moss</name>
    <name type="synonym">Physcomitrella patens</name>
    <dbReference type="NCBI Taxonomy" id="3218"/>
    <lineage>
        <taxon>Eukaryota</taxon>
        <taxon>Viridiplantae</taxon>
        <taxon>Streptophyta</taxon>
        <taxon>Embryophyta</taxon>
        <taxon>Bryophyta</taxon>
        <taxon>Bryophytina</taxon>
        <taxon>Bryopsida</taxon>
        <taxon>Funariidae</taxon>
        <taxon>Funariales</taxon>
        <taxon>Funariaceae</taxon>
        <taxon>Physcomitrium</taxon>
    </lineage>
</organism>
<evidence type="ECO:0000313" key="1">
    <source>
        <dbReference type="EMBL" id="PNR49960.1"/>
    </source>
</evidence>
<proteinExistence type="predicted"/>
<evidence type="ECO:0000313" key="2">
    <source>
        <dbReference type="EnsemblPlants" id="PAC:32965712.CDS.1"/>
    </source>
</evidence>
<protein>
    <submittedName>
        <fullName evidence="1 2">Uncharacterized protein</fullName>
    </submittedName>
</protein>
<gene>
    <name evidence="1" type="ORF">PHYPA_011857</name>
</gene>
<dbReference type="InParanoid" id="A0A2K1K860"/>
<reference evidence="1 3" key="2">
    <citation type="journal article" date="2018" name="Plant J.">
        <title>The Physcomitrella patens chromosome-scale assembly reveals moss genome structure and evolution.</title>
        <authorList>
            <person name="Lang D."/>
            <person name="Ullrich K.K."/>
            <person name="Murat F."/>
            <person name="Fuchs J."/>
            <person name="Jenkins J."/>
            <person name="Haas F.B."/>
            <person name="Piednoel M."/>
            <person name="Gundlach H."/>
            <person name="Van Bel M."/>
            <person name="Meyberg R."/>
            <person name="Vives C."/>
            <person name="Morata J."/>
            <person name="Symeonidi A."/>
            <person name="Hiss M."/>
            <person name="Muchero W."/>
            <person name="Kamisugi Y."/>
            <person name="Saleh O."/>
            <person name="Blanc G."/>
            <person name="Decker E.L."/>
            <person name="van Gessel N."/>
            <person name="Grimwood J."/>
            <person name="Hayes R.D."/>
            <person name="Graham S.W."/>
            <person name="Gunter L.E."/>
            <person name="McDaniel S.F."/>
            <person name="Hoernstein S.N.W."/>
            <person name="Larsson A."/>
            <person name="Li F.W."/>
            <person name="Perroud P.F."/>
            <person name="Phillips J."/>
            <person name="Ranjan P."/>
            <person name="Rokshar D.S."/>
            <person name="Rothfels C.J."/>
            <person name="Schneider L."/>
            <person name="Shu S."/>
            <person name="Stevenson D.W."/>
            <person name="Thummler F."/>
            <person name="Tillich M."/>
            <person name="Villarreal Aguilar J.C."/>
            <person name="Widiez T."/>
            <person name="Wong G.K."/>
            <person name="Wymore A."/>
            <person name="Zhang Y."/>
            <person name="Zimmer A.D."/>
            <person name="Quatrano R.S."/>
            <person name="Mayer K.F.X."/>
            <person name="Goodstein D."/>
            <person name="Casacuberta J.M."/>
            <person name="Vandepoele K."/>
            <person name="Reski R."/>
            <person name="Cuming A.C."/>
            <person name="Tuskan G.A."/>
            <person name="Maumus F."/>
            <person name="Salse J."/>
            <person name="Schmutz J."/>
            <person name="Rensing S.A."/>
        </authorList>
    </citation>
    <scope>NUCLEOTIDE SEQUENCE [LARGE SCALE GENOMIC DNA]</scope>
    <source>
        <strain evidence="2 3">cv. Gransden 2004</strain>
    </source>
</reference>
<reference evidence="1 3" key="1">
    <citation type="journal article" date="2008" name="Science">
        <title>The Physcomitrella genome reveals evolutionary insights into the conquest of land by plants.</title>
        <authorList>
            <person name="Rensing S."/>
            <person name="Lang D."/>
            <person name="Zimmer A."/>
            <person name="Terry A."/>
            <person name="Salamov A."/>
            <person name="Shapiro H."/>
            <person name="Nishiyama T."/>
            <person name="Perroud P.-F."/>
            <person name="Lindquist E."/>
            <person name="Kamisugi Y."/>
            <person name="Tanahashi T."/>
            <person name="Sakakibara K."/>
            <person name="Fujita T."/>
            <person name="Oishi K."/>
            <person name="Shin-I T."/>
            <person name="Kuroki Y."/>
            <person name="Toyoda A."/>
            <person name="Suzuki Y."/>
            <person name="Hashimoto A."/>
            <person name="Yamaguchi K."/>
            <person name="Sugano A."/>
            <person name="Kohara Y."/>
            <person name="Fujiyama A."/>
            <person name="Anterola A."/>
            <person name="Aoki S."/>
            <person name="Ashton N."/>
            <person name="Barbazuk W.B."/>
            <person name="Barker E."/>
            <person name="Bennetzen J."/>
            <person name="Bezanilla M."/>
            <person name="Blankenship R."/>
            <person name="Cho S.H."/>
            <person name="Dutcher S."/>
            <person name="Estelle M."/>
            <person name="Fawcett J.A."/>
            <person name="Gundlach H."/>
            <person name="Hanada K."/>
            <person name="Heyl A."/>
            <person name="Hicks K.A."/>
            <person name="Hugh J."/>
            <person name="Lohr M."/>
            <person name="Mayer K."/>
            <person name="Melkozernov A."/>
            <person name="Murata T."/>
            <person name="Nelson D."/>
            <person name="Pils B."/>
            <person name="Prigge M."/>
            <person name="Reiss B."/>
            <person name="Renner T."/>
            <person name="Rombauts S."/>
            <person name="Rushton P."/>
            <person name="Sanderfoot A."/>
            <person name="Schween G."/>
            <person name="Shiu S.-H."/>
            <person name="Stueber K."/>
            <person name="Theodoulou F.L."/>
            <person name="Tu H."/>
            <person name="Van de Peer Y."/>
            <person name="Verrier P.J."/>
            <person name="Waters E."/>
            <person name="Wood A."/>
            <person name="Yang L."/>
            <person name="Cove D."/>
            <person name="Cuming A."/>
            <person name="Hasebe M."/>
            <person name="Lucas S."/>
            <person name="Mishler D.B."/>
            <person name="Reski R."/>
            <person name="Grigoriev I."/>
            <person name="Quatrano R.S."/>
            <person name="Boore J.L."/>
        </authorList>
    </citation>
    <scope>NUCLEOTIDE SEQUENCE [LARGE SCALE GENOMIC DNA]</scope>
    <source>
        <strain evidence="2 3">cv. Gransden 2004</strain>
    </source>
</reference>
<name>A0A2K1K860_PHYPA</name>
<sequence length="60" mass="6863">MTMFQLQAQRLLFLPSASRDSIVHDRTFFQKIHPTASHRNLAAPHNHIAATNYIFVASSR</sequence>